<feature type="compositionally biased region" description="Basic and acidic residues" evidence="2">
    <location>
        <begin position="7"/>
        <end position="16"/>
    </location>
</feature>
<dbReference type="InterPro" id="IPR013783">
    <property type="entry name" value="Ig-like_fold"/>
</dbReference>
<dbReference type="WBParaSite" id="ALUE_0002304301-mRNA-1">
    <property type="protein sequence ID" value="ALUE_0002304301-mRNA-1"/>
    <property type="gene ID" value="ALUE_0002304301"/>
</dbReference>
<evidence type="ECO:0000313" key="5">
    <source>
        <dbReference type="WBParaSite" id="ALUE_0002304301-mRNA-1"/>
    </source>
</evidence>
<evidence type="ECO:0000313" key="4">
    <source>
        <dbReference type="Proteomes" id="UP000036681"/>
    </source>
</evidence>
<dbReference type="AlphaFoldDB" id="A0A0M3IWB5"/>
<accession>A0A0M3IWB5</accession>
<dbReference type="InterPro" id="IPR051774">
    <property type="entry name" value="Sperm-specific_class_P"/>
</dbReference>
<dbReference type="InterPro" id="IPR008962">
    <property type="entry name" value="PapD-like_sf"/>
</dbReference>
<keyword evidence="4" id="KW-1185">Reference proteome</keyword>
<keyword evidence="1" id="KW-0963">Cytoplasm</keyword>
<dbReference type="PANTHER" id="PTHR22947">
    <property type="entry name" value="MAJOR SPERM PROTEIN"/>
    <property type="match status" value="1"/>
</dbReference>
<feature type="domain" description="MSP" evidence="3">
    <location>
        <begin position="32"/>
        <end position="148"/>
    </location>
</feature>
<name>A0A0M3IWB5_ASCLU</name>
<keyword evidence="1" id="KW-0206">Cytoskeleton</keyword>
<dbReference type="Gene3D" id="2.60.40.10">
    <property type="entry name" value="Immunoglobulins"/>
    <property type="match status" value="1"/>
</dbReference>
<proteinExistence type="predicted"/>
<sequence length="148" mass="16891">MLNLPEVCHKTSKPAEEGSESTKQNEQNIKSQLVVEPSKLAWKSVIEVQQIQITNPTKDRIAVKIKCSNNKIYRVDPVYSFVDPGSSLPLSITRYISSNKTDKLVFVTTPANMEDKDPKLLFEQTRLASIRQPLPFFDDYDVEDLFMI</sequence>
<dbReference type="Proteomes" id="UP000036681">
    <property type="component" value="Unplaced"/>
</dbReference>
<comment type="function">
    <text evidence="1">Central component in molecular interactions underlying sperm crawling. Forms an extensive filament system that extends from sperm villipoda, along the leading edge of the pseudopod.</text>
</comment>
<dbReference type="Pfam" id="PF00635">
    <property type="entry name" value="Motile_Sperm"/>
    <property type="match status" value="1"/>
</dbReference>
<dbReference type="SUPFAM" id="SSF49354">
    <property type="entry name" value="PapD-like"/>
    <property type="match status" value="1"/>
</dbReference>
<dbReference type="InterPro" id="IPR000535">
    <property type="entry name" value="MSP_dom"/>
</dbReference>
<dbReference type="PROSITE" id="PS50202">
    <property type="entry name" value="MSP"/>
    <property type="match status" value="1"/>
</dbReference>
<evidence type="ECO:0000259" key="3">
    <source>
        <dbReference type="PROSITE" id="PS50202"/>
    </source>
</evidence>
<protein>
    <recommendedName>
        <fullName evidence="1">Major sperm protein</fullName>
    </recommendedName>
</protein>
<evidence type="ECO:0000256" key="2">
    <source>
        <dbReference type="SAM" id="MobiDB-lite"/>
    </source>
</evidence>
<reference evidence="5" key="1">
    <citation type="submission" date="2017-02" db="UniProtKB">
        <authorList>
            <consortium name="WormBaseParasite"/>
        </authorList>
    </citation>
    <scope>IDENTIFICATION</scope>
</reference>
<feature type="region of interest" description="Disordered" evidence="2">
    <location>
        <begin position="1"/>
        <end position="28"/>
    </location>
</feature>
<evidence type="ECO:0000256" key="1">
    <source>
        <dbReference type="RuleBase" id="RU003425"/>
    </source>
</evidence>
<dbReference type="PANTHER" id="PTHR22947:SF12">
    <property type="entry name" value="MAJOR SPERM PROTEIN"/>
    <property type="match status" value="1"/>
</dbReference>
<organism evidence="4 5">
    <name type="scientific">Ascaris lumbricoides</name>
    <name type="common">Giant roundworm</name>
    <dbReference type="NCBI Taxonomy" id="6252"/>
    <lineage>
        <taxon>Eukaryota</taxon>
        <taxon>Metazoa</taxon>
        <taxon>Ecdysozoa</taxon>
        <taxon>Nematoda</taxon>
        <taxon>Chromadorea</taxon>
        <taxon>Rhabditida</taxon>
        <taxon>Spirurina</taxon>
        <taxon>Ascaridomorpha</taxon>
        <taxon>Ascaridoidea</taxon>
        <taxon>Ascarididae</taxon>
        <taxon>Ascaris</taxon>
    </lineage>
</organism>